<reference evidence="4 5" key="1">
    <citation type="submission" date="2018-08" db="EMBL/GenBank/DDBJ databases">
        <title>Genomic taxonomy of the Vibrionaceae family.</title>
        <authorList>
            <person name="Gomez-Gil B."/>
            <person name="Tanaka M."/>
            <person name="Sawabe T."/>
            <person name="Enciso-Ibarra K."/>
        </authorList>
    </citation>
    <scope>NUCLEOTIDE SEQUENCE [LARGE SCALE GENOMIC DNA]</scope>
    <source>
        <strain evidence="4 5">CAIM 1831</strain>
    </source>
</reference>
<dbReference type="SUPFAM" id="SSF53955">
    <property type="entry name" value="Lysozyme-like"/>
    <property type="match status" value="1"/>
</dbReference>
<dbReference type="Gene3D" id="1.10.530.10">
    <property type="match status" value="1"/>
</dbReference>
<evidence type="ECO:0000256" key="2">
    <source>
        <dbReference type="SAM" id="Phobius"/>
    </source>
</evidence>
<dbReference type="Pfam" id="PF01464">
    <property type="entry name" value="SLT"/>
    <property type="match status" value="1"/>
</dbReference>
<dbReference type="PANTHER" id="PTHR37423">
    <property type="entry name" value="SOLUBLE LYTIC MUREIN TRANSGLYCOSYLASE-RELATED"/>
    <property type="match status" value="1"/>
</dbReference>
<evidence type="ECO:0000313" key="4">
    <source>
        <dbReference type="EMBL" id="AXY02646.1"/>
    </source>
</evidence>
<dbReference type="CDD" id="cd16894">
    <property type="entry name" value="MltD-like"/>
    <property type="match status" value="1"/>
</dbReference>
<dbReference type="EMBL" id="CP032094">
    <property type="protein sequence ID" value="AXY02646.1"/>
    <property type="molecule type" value="Genomic_DNA"/>
</dbReference>
<dbReference type="InterPro" id="IPR008258">
    <property type="entry name" value="Transglycosylase_SLT_dom_1"/>
</dbReference>
<proteinExistence type="inferred from homology"/>
<keyword evidence="2" id="KW-0472">Membrane</keyword>
<comment type="similarity">
    <text evidence="1">Belongs to the transglycosylase Slt family.</text>
</comment>
<gene>
    <name evidence="4" type="ORF">D1115_16590</name>
</gene>
<keyword evidence="2" id="KW-0812">Transmembrane</keyword>
<keyword evidence="5" id="KW-1185">Reference proteome</keyword>
<feature type="transmembrane region" description="Helical" evidence="2">
    <location>
        <begin position="35"/>
        <end position="53"/>
    </location>
</feature>
<accession>A0ABM6YYF5</accession>
<sequence>MKREHSRHHQYRHQYQCHLQHLNHPKIATPLKSGTVNWLLLFCLIFPSFLYAAPYSKDIQREYQVLAPYSEQITKRIESSRQVVNYILKNLKQRSLPEQFVLVPMLESSYNSQALSHANAAGLWQLVPATAIRFGLEVTSEYDERFDERASTLAAIDYLTFLYNKFGQDMALTLAAYNAGEGRVMKAINKADSSQFSQLVLPKETRQYVSRFYALEQLIDLKQIKITSFQPLLLFSSTSNFNVQPLIAQDRLPPLIKL</sequence>
<dbReference type="Proteomes" id="UP000262832">
    <property type="component" value="Chromosome II"/>
</dbReference>
<keyword evidence="2" id="KW-1133">Transmembrane helix</keyword>
<evidence type="ECO:0000256" key="1">
    <source>
        <dbReference type="ARBA" id="ARBA00007734"/>
    </source>
</evidence>
<feature type="domain" description="Transglycosylase SLT" evidence="3">
    <location>
        <begin position="90"/>
        <end position="197"/>
    </location>
</feature>
<protein>
    <submittedName>
        <fullName evidence="4">Lytic murein transglycosylase</fullName>
    </submittedName>
</protein>
<evidence type="ECO:0000259" key="3">
    <source>
        <dbReference type="Pfam" id="PF01464"/>
    </source>
</evidence>
<evidence type="ECO:0000313" key="5">
    <source>
        <dbReference type="Proteomes" id="UP000262832"/>
    </source>
</evidence>
<dbReference type="InterPro" id="IPR023346">
    <property type="entry name" value="Lysozyme-like_dom_sf"/>
</dbReference>
<name>A0ABM6YYF5_9VIBR</name>
<organism evidence="4 5">
    <name type="scientific">Vibrio alfacsensis</name>
    <dbReference type="NCBI Taxonomy" id="1074311"/>
    <lineage>
        <taxon>Bacteria</taxon>
        <taxon>Pseudomonadati</taxon>
        <taxon>Pseudomonadota</taxon>
        <taxon>Gammaproteobacteria</taxon>
        <taxon>Vibrionales</taxon>
        <taxon>Vibrionaceae</taxon>
        <taxon>Vibrio</taxon>
    </lineage>
</organism>
<dbReference type="PANTHER" id="PTHR37423:SF2">
    <property type="entry name" value="MEMBRANE-BOUND LYTIC MUREIN TRANSGLYCOSYLASE C"/>
    <property type="match status" value="1"/>
</dbReference>